<evidence type="ECO:0000256" key="7">
    <source>
        <dbReference type="ARBA" id="ARBA00023128"/>
    </source>
</evidence>
<keyword evidence="4" id="KW-1000">Mitochondrion outer membrane</keyword>
<sequence>MFGGAPPPPSAAEVRLQEAMAKSSIQFTISTCFLLYLSPFVVDYVQKLL</sequence>
<evidence type="ECO:0000256" key="5">
    <source>
        <dbReference type="ARBA" id="ARBA00022927"/>
    </source>
</evidence>
<evidence type="ECO:0000256" key="3">
    <source>
        <dbReference type="ARBA" id="ARBA00022692"/>
    </source>
</evidence>
<evidence type="ECO:0000313" key="10">
    <source>
        <dbReference type="EMBL" id="CCX04251.1"/>
    </source>
</evidence>
<proteinExistence type="inferred from homology"/>
<evidence type="ECO:0000256" key="4">
    <source>
        <dbReference type="ARBA" id="ARBA00022787"/>
    </source>
</evidence>
<keyword evidence="3" id="KW-0812">Transmembrane</keyword>
<evidence type="ECO:0000313" key="11">
    <source>
        <dbReference type="Proteomes" id="UP000018144"/>
    </source>
</evidence>
<dbReference type="GO" id="GO:0005741">
    <property type="term" value="C:mitochondrial outer membrane"/>
    <property type="evidence" value="ECO:0007669"/>
    <property type="project" value="UniProtKB-SubCell"/>
</dbReference>
<evidence type="ECO:0000256" key="2">
    <source>
        <dbReference type="ARBA" id="ARBA00022448"/>
    </source>
</evidence>
<evidence type="ECO:0000256" key="1">
    <source>
        <dbReference type="ARBA" id="ARBA00004572"/>
    </source>
</evidence>
<keyword evidence="2" id="KW-0813">Transport</keyword>
<dbReference type="OrthoDB" id="4150500at2759"/>
<reference evidence="10 11" key="1">
    <citation type="journal article" date="2013" name="PLoS Genet.">
        <title>The genome and development-dependent transcriptomes of Pyronema confluens: a window into fungal evolution.</title>
        <authorList>
            <person name="Traeger S."/>
            <person name="Altegoer F."/>
            <person name="Freitag M."/>
            <person name="Gabaldon T."/>
            <person name="Kempken F."/>
            <person name="Kumar A."/>
            <person name="Marcet-Houben M."/>
            <person name="Poggeler S."/>
            <person name="Stajich J.E."/>
            <person name="Nowrousian M."/>
        </authorList>
    </citation>
    <scope>NUCLEOTIDE SEQUENCE [LARGE SCALE GENOMIC DNA]</scope>
    <source>
        <strain evidence="11">CBS 100304</strain>
        <tissue evidence="10">Vegetative mycelium</tissue>
    </source>
</reference>
<dbReference type="GO" id="GO:0015031">
    <property type="term" value="P:protein transport"/>
    <property type="evidence" value="ECO:0007669"/>
    <property type="project" value="UniProtKB-KW"/>
</dbReference>
<gene>
    <name evidence="10" type="ORF">PCON_01271</name>
</gene>
<keyword evidence="8" id="KW-0472">Membrane</keyword>
<dbReference type="Proteomes" id="UP000018144">
    <property type="component" value="Unassembled WGS sequence"/>
</dbReference>
<comment type="subcellular location">
    <subcellularLocation>
        <location evidence="1">Mitochondrion outer membrane</location>
        <topology evidence="1">Single-pass membrane protein</topology>
    </subcellularLocation>
</comment>
<comment type="similarity">
    <text evidence="9">Belongs to the Tom5 family.</text>
</comment>
<name>U4KU88_PYROM</name>
<dbReference type="Pfam" id="PF10642">
    <property type="entry name" value="Tom5"/>
    <property type="match status" value="1"/>
</dbReference>
<evidence type="ECO:0000256" key="9">
    <source>
        <dbReference type="ARBA" id="ARBA00025716"/>
    </source>
</evidence>
<keyword evidence="5" id="KW-0653">Protein transport</keyword>
<keyword evidence="6" id="KW-1133">Transmembrane helix</keyword>
<protein>
    <submittedName>
        <fullName evidence="10">Uncharacterized protein</fullName>
    </submittedName>
</protein>
<dbReference type="InterPro" id="IPR019603">
    <property type="entry name" value="Tom5"/>
</dbReference>
<dbReference type="GO" id="GO:0006626">
    <property type="term" value="P:protein targeting to mitochondrion"/>
    <property type="evidence" value="ECO:0007669"/>
    <property type="project" value="UniProtKB-ARBA"/>
</dbReference>
<keyword evidence="7" id="KW-0496">Mitochondrion</keyword>
<keyword evidence="11" id="KW-1185">Reference proteome</keyword>
<dbReference type="eggNOG" id="ENOG502T2K6">
    <property type="taxonomic scope" value="Eukaryota"/>
</dbReference>
<accession>U4KU88</accession>
<organism evidence="10 11">
    <name type="scientific">Pyronema omphalodes (strain CBS 100304)</name>
    <name type="common">Pyronema confluens</name>
    <dbReference type="NCBI Taxonomy" id="1076935"/>
    <lineage>
        <taxon>Eukaryota</taxon>
        <taxon>Fungi</taxon>
        <taxon>Dikarya</taxon>
        <taxon>Ascomycota</taxon>
        <taxon>Pezizomycotina</taxon>
        <taxon>Pezizomycetes</taxon>
        <taxon>Pezizales</taxon>
        <taxon>Pyronemataceae</taxon>
        <taxon>Pyronema</taxon>
    </lineage>
</organism>
<dbReference type="AlphaFoldDB" id="U4KU88"/>
<evidence type="ECO:0000256" key="8">
    <source>
        <dbReference type="ARBA" id="ARBA00023136"/>
    </source>
</evidence>
<dbReference type="EMBL" id="HF935194">
    <property type="protein sequence ID" value="CCX04251.1"/>
    <property type="molecule type" value="Genomic_DNA"/>
</dbReference>
<evidence type="ECO:0000256" key="6">
    <source>
        <dbReference type="ARBA" id="ARBA00022989"/>
    </source>
</evidence>